<accession>A0A0F9BB30</accession>
<protein>
    <submittedName>
        <fullName evidence="1">Uncharacterized protein</fullName>
    </submittedName>
</protein>
<dbReference type="EMBL" id="LAZR01050219">
    <property type="protein sequence ID" value="KKK87854.1"/>
    <property type="molecule type" value="Genomic_DNA"/>
</dbReference>
<dbReference type="AlphaFoldDB" id="A0A0F9BB30"/>
<evidence type="ECO:0000313" key="1">
    <source>
        <dbReference type="EMBL" id="KKK87854.1"/>
    </source>
</evidence>
<sequence>MPPLREFADCRERIARAKVHAKALAKAWSRFLEDEPYAPRLRVEDDGTGTLWVEPAHGLPRHLALELGELLYQLRAALDGLVYGAAILETGEDPPPNHQQLEFPICASAADFKNARRKLGPLAEERRAIIETIQPYNAVEGLRPEIVVFSPHRALGILNDWARKDRHRA</sequence>
<feature type="non-terminal residue" evidence="1">
    <location>
        <position position="169"/>
    </location>
</feature>
<proteinExistence type="predicted"/>
<organism evidence="1">
    <name type="scientific">marine sediment metagenome</name>
    <dbReference type="NCBI Taxonomy" id="412755"/>
    <lineage>
        <taxon>unclassified sequences</taxon>
        <taxon>metagenomes</taxon>
        <taxon>ecological metagenomes</taxon>
    </lineage>
</organism>
<name>A0A0F9BB30_9ZZZZ</name>
<reference evidence="1" key="1">
    <citation type="journal article" date="2015" name="Nature">
        <title>Complex archaea that bridge the gap between prokaryotes and eukaryotes.</title>
        <authorList>
            <person name="Spang A."/>
            <person name="Saw J.H."/>
            <person name="Jorgensen S.L."/>
            <person name="Zaremba-Niedzwiedzka K."/>
            <person name="Martijn J."/>
            <person name="Lind A.E."/>
            <person name="van Eijk R."/>
            <person name="Schleper C."/>
            <person name="Guy L."/>
            <person name="Ettema T.J."/>
        </authorList>
    </citation>
    <scope>NUCLEOTIDE SEQUENCE</scope>
</reference>
<gene>
    <name evidence="1" type="ORF">LCGC14_2749070</name>
</gene>
<comment type="caution">
    <text evidence="1">The sequence shown here is derived from an EMBL/GenBank/DDBJ whole genome shotgun (WGS) entry which is preliminary data.</text>
</comment>